<accession>A0A9P6AI67</accession>
<dbReference type="EMBL" id="MU129117">
    <property type="protein sequence ID" value="KAF9506284.1"/>
    <property type="molecule type" value="Genomic_DNA"/>
</dbReference>
<dbReference type="AlphaFoldDB" id="A0A9P6AI67"/>
<keyword evidence="3" id="KW-1185">Reference proteome</keyword>
<feature type="compositionally biased region" description="Acidic residues" evidence="1">
    <location>
        <begin position="1"/>
        <end position="12"/>
    </location>
</feature>
<organism evidence="2 3">
    <name type="scientific">Hydnum rufescens UP504</name>
    <dbReference type="NCBI Taxonomy" id="1448309"/>
    <lineage>
        <taxon>Eukaryota</taxon>
        <taxon>Fungi</taxon>
        <taxon>Dikarya</taxon>
        <taxon>Basidiomycota</taxon>
        <taxon>Agaricomycotina</taxon>
        <taxon>Agaricomycetes</taxon>
        <taxon>Cantharellales</taxon>
        <taxon>Hydnaceae</taxon>
        <taxon>Hydnum</taxon>
    </lineage>
</organism>
<sequence>MESEDTEEDIPMDPELSKDSYISMHPDLLTSPPPSPALSVMLERSPSVDHILDNGILAAEEENYDNFGDVDTSLSHSTKKPFLPAPSFNDAKSTLHDLQEILKPPQKTGPGYKDPELGLMYQGRLEMMVILLNLYIKSLKGCNGSTAAAWTHTSLIAAKAVGKGPWLAR</sequence>
<evidence type="ECO:0000313" key="3">
    <source>
        <dbReference type="Proteomes" id="UP000886523"/>
    </source>
</evidence>
<evidence type="ECO:0000256" key="1">
    <source>
        <dbReference type="SAM" id="MobiDB-lite"/>
    </source>
</evidence>
<reference evidence="2" key="1">
    <citation type="journal article" date="2020" name="Nat. Commun.">
        <title>Large-scale genome sequencing of mycorrhizal fungi provides insights into the early evolution of symbiotic traits.</title>
        <authorList>
            <person name="Miyauchi S."/>
            <person name="Kiss E."/>
            <person name="Kuo A."/>
            <person name="Drula E."/>
            <person name="Kohler A."/>
            <person name="Sanchez-Garcia M."/>
            <person name="Morin E."/>
            <person name="Andreopoulos B."/>
            <person name="Barry K.W."/>
            <person name="Bonito G."/>
            <person name="Buee M."/>
            <person name="Carver A."/>
            <person name="Chen C."/>
            <person name="Cichocki N."/>
            <person name="Clum A."/>
            <person name="Culley D."/>
            <person name="Crous P.W."/>
            <person name="Fauchery L."/>
            <person name="Girlanda M."/>
            <person name="Hayes R.D."/>
            <person name="Keri Z."/>
            <person name="LaButti K."/>
            <person name="Lipzen A."/>
            <person name="Lombard V."/>
            <person name="Magnuson J."/>
            <person name="Maillard F."/>
            <person name="Murat C."/>
            <person name="Nolan M."/>
            <person name="Ohm R.A."/>
            <person name="Pangilinan J."/>
            <person name="Pereira M.F."/>
            <person name="Perotto S."/>
            <person name="Peter M."/>
            <person name="Pfister S."/>
            <person name="Riley R."/>
            <person name="Sitrit Y."/>
            <person name="Stielow J.B."/>
            <person name="Szollosi G."/>
            <person name="Zifcakova L."/>
            <person name="Stursova M."/>
            <person name="Spatafora J.W."/>
            <person name="Tedersoo L."/>
            <person name="Vaario L.M."/>
            <person name="Yamada A."/>
            <person name="Yan M."/>
            <person name="Wang P."/>
            <person name="Xu J."/>
            <person name="Bruns T."/>
            <person name="Baldrian P."/>
            <person name="Vilgalys R."/>
            <person name="Dunand C."/>
            <person name="Henrissat B."/>
            <person name="Grigoriev I.V."/>
            <person name="Hibbett D."/>
            <person name="Nagy L.G."/>
            <person name="Martin F.M."/>
        </authorList>
    </citation>
    <scope>NUCLEOTIDE SEQUENCE</scope>
    <source>
        <strain evidence="2">UP504</strain>
    </source>
</reference>
<dbReference type="OrthoDB" id="2690476at2759"/>
<dbReference type="Proteomes" id="UP000886523">
    <property type="component" value="Unassembled WGS sequence"/>
</dbReference>
<name>A0A9P6AI67_9AGAM</name>
<evidence type="ECO:0000313" key="2">
    <source>
        <dbReference type="EMBL" id="KAF9506284.1"/>
    </source>
</evidence>
<feature type="region of interest" description="Disordered" evidence="1">
    <location>
        <begin position="1"/>
        <end position="37"/>
    </location>
</feature>
<comment type="caution">
    <text evidence="2">The sequence shown here is derived from an EMBL/GenBank/DDBJ whole genome shotgun (WGS) entry which is preliminary data.</text>
</comment>
<proteinExistence type="predicted"/>
<gene>
    <name evidence="2" type="ORF">BS47DRAFT_1399630</name>
</gene>
<protein>
    <submittedName>
        <fullName evidence="2">Uncharacterized protein</fullName>
    </submittedName>
</protein>